<feature type="transmembrane region" description="Helical" evidence="1">
    <location>
        <begin position="254"/>
        <end position="276"/>
    </location>
</feature>
<feature type="transmembrane region" description="Helical" evidence="1">
    <location>
        <begin position="438"/>
        <end position="460"/>
    </location>
</feature>
<keyword evidence="1" id="KW-1133">Transmembrane helix</keyword>
<dbReference type="Proteomes" id="UP000053599">
    <property type="component" value="Unassembled WGS sequence"/>
</dbReference>
<dbReference type="OrthoDB" id="5392633at2759"/>
<feature type="transmembrane region" description="Helical" evidence="1">
    <location>
        <begin position="221"/>
        <end position="242"/>
    </location>
</feature>
<protein>
    <submittedName>
        <fullName evidence="2">Uncharacterized protein</fullName>
    </submittedName>
</protein>
<feature type="transmembrane region" description="Helical" evidence="1">
    <location>
        <begin position="39"/>
        <end position="60"/>
    </location>
</feature>
<evidence type="ECO:0000256" key="1">
    <source>
        <dbReference type="SAM" id="Phobius"/>
    </source>
</evidence>
<accession>A0A0D1Y4C5</accession>
<feature type="transmembrane region" description="Helical" evidence="1">
    <location>
        <begin position="80"/>
        <end position="102"/>
    </location>
</feature>
<reference evidence="2 3" key="1">
    <citation type="submission" date="2015-01" db="EMBL/GenBank/DDBJ databases">
        <title>The Genome Sequence of Exophiala sideris CBS121828.</title>
        <authorList>
            <consortium name="The Broad Institute Genomics Platform"/>
            <person name="Cuomo C."/>
            <person name="de Hoog S."/>
            <person name="Gorbushina A."/>
            <person name="Stielow B."/>
            <person name="Teixiera M."/>
            <person name="Abouelleil A."/>
            <person name="Chapman S.B."/>
            <person name="Priest M."/>
            <person name="Young S.K."/>
            <person name="Wortman J."/>
            <person name="Nusbaum C."/>
            <person name="Birren B."/>
        </authorList>
    </citation>
    <scope>NUCLEOTIDE SEQUENCE [LARGE SCALE GENOMIC DNA]</scope>
    <source>
        <strain evidence="2 3">CBS 121828</strain>
    </source>
</reference>
<name>A0A0D1Y4C5_9EURO</name>
<keyword evidence="1" id="KW-0472">Membrane</keyword>
<sequence length="632" mass="69105">MAFSPSPQLLLPISKRKPHLRDTTFTITKLASSKIIKTIFKAGSAISGLVVFGHLVMPAIKAVLAVQADLTGVQRMSIGIKITETLLAVISVGIVTVVYRLLIRRGTLMSTTAIYPRSAVEKNVGKLLSSSWPDYSEDITKNRVAETQESNSNSGGGSLPVRHRDSERIRLMYIGKMRSDDDGKLIAKGLFDSRAEPRSQCSRARSWLTSGSPLTKTVVQILIWQWVTFWLVLLMVLATLIYNGFFTGQLAIDSYPRLTIVVLYTLGYLAHSVYLWRVISDFLTNVGAGAAWSLLERANFVVCHHHVLRRHQTGRPFVFKGIDKASKEHVPTTYKAVFRHETVAPVQRHDDSTADDCRSEHASDDPQAVKAALATIKKAQEDERDAARDAASLALDRITSNVMIVTGIILSSGFSSWTSSQATENTPNNFNSQQIGSLALLASLSLGAAAMFTSAMHLSVMESSFHTILSLKETKINGHAVDHYKKRSSTSSTLSFTNHDSDISGNTTAHAGNLTACRIGFMDILTMTKVSNIAHVLFLGPAYALLPDRRDHIRTSKNLQFDLFAQVRDSTVVLTTQPTNEHALTGEGTNVEAINVCLLAQVTANATVARSQNLDGKTDSHASEKALVCDQV</sequence>
<proteinExistence type="predicted"/>
<evidence type="ECO:0000313" key="2">
    <source>
        <dbReference type="EMBL" id="KIV77692.1"/>
    </source>
</evidence>
<evidence type="ECO:0000313" key="3">
    <source>
        <dbReference type="Proteomes" id="UP000053599"/>
    </source>
</evidence>
<gene>
    <name evidence="2" type="ORF">PV11_09475</name>
</gene>
<organism evidence="2 3">
    <name type="scientific">Exophiala sideris</name>
    <dbReference type="NCBI Taxonomy" id="1016849"/>
    <lineage>
        <taxon>Eukaryota</taxon>
        <taxon>Fungi</taxon>
        <taxon>Dikarya</taxon>
        <taxon>Ascomycota</taxon>
        <taxon>Pezizomycotina</taxon>
        <taxon>Eurotiomycetes</taxon>
        <taxon>Chaetothyriomycetidae</taxon>
        <taxon>Chaetothyriales</taxon>
        <taxon>Herpotrichiellaceae</taxon>
        <taxon>Exophiala</taxon>
    </lineage>
</organism>
<dbReference type="HOGENOM" id="CLU_447020_0_0_1"/>
<dbReference type="EMBL" id="KN846954">
    <property type="protein sequence ID" value="KIV77692.1"/>
    <property type="molecule type" value="Genomic_DNA"/>
</dbReference>
<dbReference type="AlphaFoldDB" id="A0A0D1Y4C5"/>
<keyword evidence="1" id="KW-0812">Transmembrane</keyword>